<dbReference type="PROSITE" id="PS51841">
    <property type="entry name" value="LTD"/>
    <property type="match status" value="1"/>
</dbReference>
<dbReference type="InterPro" id="IPR001322">
    <property type="entry name" value="Lamin_tail_dom"/>
</dbReference>
<feature type="region of interest" description="Disordered" evidence="1">
    <location>
        <begin position="149"/>
        <end position="270"/>
    </location>
</feature>
<feature type="compositionally biased region" description="Pro residues" evidence="1">
    <location>
        <begin position="217"/>
        <end position="245"/>
    </location>
</feature>
<feature type="compositionally biased region" description="Polar residues" evidence="1">
    <location>
        <begin position="201"/>
        <end position="213"/>
    </location>
</feature>
<feature type="domain" description="LTD" evidence="4">
    <location>
        <begin position="23"/>
        <end position="146"/>
    </location>
</feature>
<dbReference type="SUPFAM" id="SSF49265">
    <property type="entry name" value="Fibronectin type III"/>
    <property type="match status" value="1"/>
</dbReference>
<evidence type="ECO:0000313" key="6">
    <source>
        <dbReference type="Proteomes" id="UP000176974"/>
    </source>
</evidence>
<dbReference type="SUPFAM" id="SSF74853">
    <property type="entry name" value="Lamin A/C globular tail domain"/>
    <property type="match status" value="1"/>
</dbReference>
<evidence type="ECO:0000259" key="4">
    <source>
        <dbReference type="PROSITE" id="PS51841"/>
    </source>
</evidence>
<accession>A0A1G2FBL4</accession>
<dbReference type="Proteomes" id="UP000176974">
    <property type="component" value="Unassembled WGS sequence"/>
</dbReference>
<feature type="transmembrane region" description="Helical" evidence="2">
    <location>
        <begin position="417"/>
        <end position="434"/>
    </location>
</feature>
<dbReference type="InterPro" id="IPR036415">
    <property type="entry name" value="Lamin_tail_dom_sf"/>
</dbReference>
<evidence type="ECO:0000313" key="5">
    <source>
        <dbReference type="EMBL" id="OGZ34978.1"/>
    </source>
</evidence>
<dbReference type="AlphaFoldDB" id="A0A1G2FBL4"/>
<dbReference type="PROSITE" id="PS50853">
    <property type="entry name" value="FN3"/>
    <property type="match status" value="1"/>
</dbReference>
<evidence type="ECO:0000259" key="3">
    <source>
        <dbReference type="PROSITE" id="PS50853"/>
    </source>
</evidence>
<dbReference type="InterPro" id="IPR003961">
    <property type="entry name" value="FN3_dom"/>
</dbReference>
<dbReference type="Pfam" id="PF00932">
    <property type="entry name" value="LTD"/>
    <property type="match status" value="1"/>
</dbReference>
<protein>
    <recommendedName>
        <fullName evidence="7">Fibronectin type-III domain-containing protein</fullName>
    </recommendedName>
</protein>
<dbReference type="SMART" id="SM00060">
    <property type="entry name" value="FN3"/>
    <property type="match status" value="1"/>
</dbReference>
<dbReference type="EMBL" id="MHMY01000022">
    <property type="protein sequence ID" value="OGZ34978.1"/>
    <property type="molecule type" value="Genomic_DNA"/>
</dbReference>
<reference evidence="5 6" key="1">
    <citation type="journal article" date="2016" name="Nat. Commun.">
        <title>Thousands of microbial genomes shed light on interconnected biogeochemical processes in an aquifer system.</title>
        <authorList>
            <person name="Anantharaman K."/>
            <person name="Brown C.T."/>
            <person name="Hug L.A."/>
            <person name="Sharon I."/>
            <person name="Castelle C.J."/>
            <person name="Probst A.J."/>
            <person name="Thomas B.C."/>
            <person name="Singh A."/>
            <person name="Wilkins M.J."/>
            <person name="Karaoz U."/>
            <person name="Brodie E.L."/>
            <person name="Williams K.H."/>
            <person name="Hubbard S.S."/>
            <person name="Banfield J.F."/>
        </authorList>
    </citation>
    <scope>NUCLEOTIDE SEQUENCE [LARGE SCALE GENOMIC DNA]</scope>
</reference>
<dbReference type="Gene3D" id="2.60.40.1260">
    <property type="entry name" value="Lamin Tail domain"/>
    <property type="match status" value="1"/>
</dbReference>
<dbReference type="Gene3D" id="2.60.40.10">
    <property type="entry name" value="Immunoglobulins"/>
    <property type="match status" value="1"/>
</dbReference>
<keyword evidence="2" id="KW-0812">Transmembrane</keyword>
<organism evidence="5 6">
    <name type="scientific">Candidatus Portnoybacteria bacterium RIFCSPHIGHO2_01_FULL_40_12b</name>
    <dbReference type="NCBI Taxonomy" id="1801994"/>
    <lineage>
        <taxon>Bacteria</taxon>
        <taxon>Candidatus Portnoyibacteriota</taxon>
    </lineage>
</organism>
<sequence>MKRFLPATFFLLFFAILFFLYLSRDSKKAQADTALHVVISEIQIGKTSAPTDEFVELYNPTNSDVSLNSWKLGRRTASGANATDLVSSLTGTIPSHGYFLIASDNYTGSASADISYVSSSSSVANNNTIFLHNSTSATVDLIGMGTANSSESATIGNPSTNKSTERKANGLSTSVMMSAGGSDEFLGNGEDTDSNADDFLTRSTPDPQNSNSAIEPPLVPTPTPTATPTPTPIPTDTPTPTPTPSPSSASETSNSSNSSSVSSASCGDSKPDNAPKLLYAEAGINSVLLHWLDASDTVSYYLVSYGLSSNKPEYGNPNVGEKGTTFYTVSGLSSGKTYYFKVRAGNGCAPGDFSNELSASPLGKEIQSDKANDFTYGVLGAKDNNIIASSGGIKGEIAKVLTSSNQAKNINAPPLNGFWGLVAFSVTQIWNFFAKLKFF</sequence>
<gene>
    <name evidence="5" type="ORF">A2815_01060</name>
</gene>
<dbReference type="InterPro" id="IPR013783">
    <property type="entry name" value="Ig-like_fold"/>
</dbReference>
<proteinExistence type="predicted"/>
<feature type="compositionally biased region" description="Polar residues" evidence="1">
    <location>
        <begin position="149"/>
        <end position="162"/>
    </location>
</feature>
<dbReference type="CDD" id="cd00063">
    <property type="entry name" value="FN3"/>
    <property type="match status" value="1"/>
</dbReference>
<comment type="caution">
    <text evidence="5">The sequence shown here is derived from an EMBL/GenBank/DDBJ whole genome shotgun (WGS) entry which is preliminary data.</text>
</comment>
<dbReference type="Pfam" id="PF00041">
    <property type="entry name" value="fn3"/>
    <property type="match status" value="1"/>
</dbReference>
<dbReference type="InterPro" id="IPR036116">
    <property type="entry name" value="FN3_sf"/>
</dbReference>
<keyword evidence="2" id="KW-1133">Transmembrane helix</keyword>
<evidence type="ECO:0008006" key="7">
    <source>
        <dbReference type="Google" id="ProtNLM"/>
    </source>
</evidence>
<feature type="domain" description="Fibronectin type-III" evidence="3">
    <location>
        <begin position="271"/>
        <end position="365"/>
    </location>
</feature>
<feature type="compositionally biased region" description="Low complexity" evidence="1">
    <location>
        <begin position="246"/>
        <end position="265"/>
    </location>
</feature>
<keyword evidence="2" id="KW-0472">Membrane</keyword>
<name>A0A1G2FBL4_9BACT</name>
<evidence type="ECO:0000256" key="1">
    <source>
        <dbReference type="SAM" id="MobiDB-lite"/>
    </source>
</evidence>
<evidence type="ECO:0000256" key="2">
    <source>
        <dbReference type="SAM" id="Phobius"/>
    </source>
</evidence>